<keyword evidence="10" id="KW-1185">Reference proteome</keyword>
<feature type="transmembrane region" description="Helical" evidence="8">
    <location>
        <begin position="165"/>
        <end position="183"/>
    </location>
</feature>
<keyword evidence="3" id="KW-0813">Transport</keyword>
<evidence type="ECO:0000313" key="9">
    <source>
        <dbReference type="EMBL" id="SMP29647.1"/>
    </source>
</evidence>
<dbReference type="GO" id="GO:1903785">
    <property type="term" value="P:L-valine transmembrane transport"/>
    <property type="evidence" value="ECO:0007669"/>
    <property type="project" value="TreeGrafter"/>
</dbReference>
<evidence type="ECO:0000256" key="3">
    <source>
        <dbReference type="ARBA" id="ARBA00022448"/>
    </source>
</evidence>
<dbReference type="Proteomes" id="UP001157946">
    <property type="component" value="Unassembled WGS sequence"/>
</dbReference>
<feature type="transmembrane region" description="Helical" evidence="8">
    <location>
        <begin position="20"/>
        <end position="41"/>
    </location>
</feature>
<dbReference type="PANTHER" id="PTHR34979:SF1">
    <property type="entry name" value="INNER MEMBRANE PROTEIN YGAZ"/>
    <property type="match status" value="1"/>
</dbReference>
<feature type="transmembrane region" description="Helical" evidence="8">
    <location>
        <begin position="134"/>
        <end position="159"/>
    </location>
</feature>
<proteinExistence type="inferred from homology"/>
<gene>
    <name evidence="9" type="ORF">SAMN06265361_106198</name>
</gene>
<evidence type="ECO:0000256" key="8">
    <source>
        <dbReference type="SAM" id="Phobius"/>
    </source>
</evidence>
<dbReference type="InterPro" id="IPR011606">
    <property type="entry name" value="Brnchd-chn_aa_trnsp_permease"/>
</dbReference>
<feature type="transmembrane region" description="Helical" evidence="8">
    <location>
        <begin position="48"/>
        <end position="68"/>
    </location>
</feature>
<dbReference type="GO" id="GO:0005886">
    <property type="term" value="C:plasma membrane"/>
    <property type="evidence" value="ECO:0007669"/>
    <property type="project" value="UniProtKB-SubCell"/>
</dbReference>
<keyword evidence="4" id="KW-1003">Cell membrane</keyword>
<keyword evidence="5 8" id="KW-0812">Transmembrane</keyword>
<protein>
    <submittedName>
        <fullName evidence="9">4-azaleucine resistance probable transporter AzlC</fullName>
    </submittedName>
</protein>
<accession>A0AA46AGM5</accession>
<keyword evidence="6 8" id="KW-1133">Transmembrane helix</keyword>
<name>A0AA46AGM5_9BACL</name>
<evidence type="ECO:0000256" key="6">
    <source>
        <dbReference type="ARBA" id="ARBA00022989"/>
    </source>
</evidence>
<dbReference type="EMBL" id="FXTU01000006">
    <property type="protein sequence ID" value="SMP29647.1"/>
    <property type="molecule type" value="Genomic_DNA"/>
</dbReference>
<comment type="similarity">
    <text evidence="2">Belongs to the AzlC family.</text>
</comment>
<evidence type="ECO:0000256" key="1">
    <source>
        <dbReference type="ARBA" id="ARBA00004651"/>
    </source>
</evidence>
<sequence>MRASEGRETRPHAAQFWTGIQVALPIAVGYIPIAIAFGVMARQVELSLWDTALMSILVYAGASQFMAVNMLATGAGGLEIILATLVINLRHVVLGLSLINLLKGVRPAWKGALSLGVTDESFAVATLSGRNHPVFLAGIMLSAYLAWVGGTLLGGMLYQFIPPDIGNSMSIALYAMFISLLIPEMRRERKVVMIAGTAMLINALGTELLGLASGWSIILATLAASALFAGKGEKA</sequence>
<comment type="caution">
    <text evidence="9">The sequence shown here is derived from an EMBL/GenBank/DDBJ whole genome shotgun (WGS) entry which is preliminary data.</text>
</comment>
<reference evidence="9" key="1">
    <citation type="submission" date="2017-05" db="EMBL/GenBank/DDBJ databases">
        <authorList>
            <person name="Varghese N."/>
            <person name="Submissions S."/>
        </authorList>
    </citation>
    <scope>NUCLEOTIDE SEQUENCE</scope>
    <source>
        <strain evidence="9">DSM 45262</strain>
    </source>
</reference>
<feature type="transmembrane region" description="Helical" evidence="8">
    <location>
        <begin position="212"/>
        <end position="230"/>
    </location>
</feature>
<organism evidence="9 10">
    <name type="scientific">Laceyella tengchongensis</name>
    <dbReference type="NCBI Taxonomy" id="574699"/>
    <lineage>
        <taxon>Bacteria</taxon>
        <taxon>Bacillati</taxon>
        <taxon>Bacillota</taxon>
        <taxon>Bacilli</taxon>
        <taxon>Bacillales</taxon>
        <taxon>Thermoactinomycetaceae</taxon>
        <taxon>Laceyella</taxon>
    </lineage>
</organism>
<evidence type="ECO:0000256" key="5">
    <source>
        <dbReference type="ARBA" id="ARBA00022692"/>
    </source>
</evidence>
<evidence type="ECO:0000313" key="10">
    <source>
        <dbReference type="Proteomes" id="UP001157946"/>
    </source>
</evidence>
<feature type="transmembrane region" description="Helical" evidence="8">
    <location>
        <begin position="80"/>
        <end position="102"/>
    </location>
</feature>
<dbReference type="PANTHER" id="PTHR34979">
    <property type="entry name" value="INNER MEMBRANE PROTEIN YGAZ"/>
    <property type="match status" value="1"/>
</dbReference>
<dbReference type="Pfam" id="PF03591">
    <property type="entry name" value="AzlC"/>
    <property type="match status" value="1"/>
</dbReference>
<comment type="subcellular location">
    <subcellularLocation>
        <location evidence="1">Cell membrane</location>
        <topology evidence="1">Multi-pass membrane protein</topology>
    </subcellularLocation>
</comment>
<dbReference type="RefSeq" id="WP_245888358.1">
    <property type="nucleotide sequence ID" value="NZ_FXTU01000006.1"/>
</dbReference>
<dbReference type="AlphaFoldDB" id="A0AA46AGM5"/>
<evidence type="ECO:0000256" key="7">
    <source>
        <dbReference type="ARBA" id="ARBA00023136"/>
    </source>
</evidence>
<evidence type="ECO:0000256" key="2">
    <source>
        <dbReference type="ARBA" id="ARBA00010735"/>
    </source>
</evidence>
<keyword evidence="7 8" id="KW-0472">Membrane</keyword>
<evidence type="ECO:0000256" key="4">
    <source>
        <dbReference type="ARBA" id="ARBA00022475"/>
    </source>
</evidence>